<evidence type="ECO:0000313" key="3">
    <source>
        <dbReference type="Proteomes" id="UP000824001"/>
    </source>
</evidence>
<dbReference type="Pfam" id="PF12146">
    <property type="entry name" value="Hydrolase_4"/>
    <property type="match status" value="1"/>
</dbReference>
<feature type="domain" description="Serine aminopeptidase S33" evidence="1">
    <location>
        <begin position="32"/>
        <end position="295"/>
    </location>
</feature>
<accession>A0A9D1FCQ6</accession>
<keyword evidence="2" id="KW-0378">Hydrolase</keyword>
<dbReference type="InterPro" id="IPR051044">
    <property type="entry name" value="MAG_DAG_Lipase"/>
</dbReference>
<dbReference type="PANTHER" id="PTHR11614">
    <property type="entry name" value="PHOSPHOLIPASE-RELATED"/>
    <property type="match status" value="1"/>
</dbReference>
<dbReference type="InterPro" id="IPR029058">
    <property type="entry name" value="AB_hydrolase_fold"/>
</dbReference>
<organism evidence="2 3">
    <name type="scientific">Candidatus Scatomorpha merdipullorum</name>
    <dbReference type="NCBI Taxonomy" id="2840927"/>
    <lineage>
        <taxon>Bacteria</taxon>
        <taxon>Bacillati</taxon>
        <taxon>Bacillota</taxon>
        <taxon>Clostridia</taxon>
        <taxon>Eubacteriales</taxon>
        <taxon>Candidatus Scatomorpha</taxon>
    </lineage>
</organism>
<dbReference type="Proteomes" id="UP000824001">
    <property type="component" value="Unassembled WGS sequence"/>
</dbReference>
<evidence type="ECO:0000313" key="2">
    <source>
        <dbReference type="EMBL" id="HIS66266.1"/>
    </source>
</evidence>
<evidence type="ECO:0000259" key="1">
    <source>
        <dbReference type="Pfam" id="PF12146"/>
    </source>
</evidence>
<dbReference type="InterPro" id="IPR022742">
    <property type="entry name" value="Hydrolase_4"/>
</dbReference>
<protein>
    <submittedName>
        <fullName evidence="2">Alpha/beta hydrolase</fullName>
    </submittedName>
</protein>
<dbReference type="GO" id="GO:0016787">
    <property type="term" value="F:hydrolase activity"/>
    <property type="evidence" value="ECO:0007669"/>
    <property type="project" value="UniProtKB-KW"/>
</dbReference>
<sequence>MPNIAESEYFFTSSEGKTPIHVRVWEPDCDLNGVVQLAHGINEYIGRYEPFARQLASKGFAVVGSDHLGHGQSVLSEDRLGYFADSDGWYHVVDDVEELRRRTHEKYPELPYFVFGHSMGSFVVRTWLIRHPQSRVDGVILCGTGQPPAPIVAGGRLACDADMLKNGPMHRSEAIYNLAFGAYNKRIEPLRTQYDWLTRDEAVVDKYAADPLCTFIPTSSLMRDMMFGLGIIGSASALRRMRRDVPVLFISGEADPVGGYGMQVARVYASFVKAGLADVAYKFYPEARHELLNEINRDEVYQDILDWLFKKLD</sequence>
<comment type="caution">
    <text evidence="2">The sequence shown here is derived from an EMBL/GenBank/DDBJ whole genome shotgun (WGS) entry which is preliminary data.</text>
</comment>
<dbReference type="Gene3D" id="3.40.50.1820">
    <property type="entry name" value="alpha/beta hydrolase"/>
    <property type="match status" value="1"/>
</dbReference>
<proteinExistence type="predicted"/>
<reference evidence="2" key="2">
    <citation type="journal article" date="2021" name="PeerJ">
        <title>Extensive microbial diversity within the chicken gut microbiome revealed by metagenomics and culture.</title>
        <authorList>
            <person name="Gilroy R."/>
            <person name="Ravi A."/>
            <person name="Getino M."/>
            <person name="Pursley I."/>
            <person name="Horton D.L."/>
            <person name="Alikhan N.F."/>
            <person name="Baker D."/>
            <person name="Gharbi K."/>
            <person name="Hall N."/>
            <person name="Watson M."/>
            <person name="Adriaenssens E.M."/>
            <person name="Foster-Nyarko E."/>
            <person name="Jarju S."/>
            <person name="Secka A."/>
            <person name="Antonio M."/>
            <person name="Oren A."/>
            <person name="Chaudhuri R.R."/>
            <person name="La Ragione R."/>
            <person name="Hildebrand F."/>
            <person name="Pallen M.J."/>
        </authorList>
    </citation>
    <scope>NUCLEOTIDE SEQUENCE</scope>
    <source>
        <strain evidence="2">ChiHjej10B9-9673</strain>
    </source>
</reference>
<reference evidence="2" key="1">
    <citation type="submission" date="2020-10" db="EMBL/GenBank/DDBJ databases">
        <authorList>
            <person name="Gilroy R."/>
        </authorList>
    </citation>
    <scope>NUCLEOTIDE SEQUENCE</scope>
    <source>
        <strain evidence="2">ChiHjej10B9-9673</strain>
    </source>
</reference>
<gene>
    <name evidence="2" type="ORF">IAC18_01760</name>
</gene>
<dbReference type="SUPFAM" id="SSF53474">
    <property type="entry name" value="alpha/beta-Hydrolases"/>
    <property type="match status" value="1"/>
</dbReference>
<dbReference type="EMBL" id="DVJK01000051">
    <property type="protein sequence ID" value="HIS66266.1"/>
    <property type="molecule type" value="Genomic_DNA"/>
</dbReference>
<name>A0A9D1FCQ6_9FIRM</name>
<dbReference type="AlphaFoldDB" id="A0A9D1FCQ6"/>